<gene>
    <name evidence="2" type="ORF">Cantr_00384</name>
</gene>
<reference evidence="2 3" key="1">
    <citation type="submission" date="2018-06" db="EMBL/GenBank/DDBJ databases">
        <title>Whole genome sequencing of Candida tropicalis (genome annotated by CSBL at Korea University).</title>
        <authorList>
            <person name="Ahn J."/>
        </authorList>
    </citation>
    <scope>NUCLEOTIDE SEQUENCE [LARGE SCALE GENOMIC DNA]</scope>
    <source>
        <strain evidence="2 3">ATCC 20962</strain>
    </source>
</reference>
<evidence type="ECO:0000256" key="1">
    <source>
        <dbReference type="SAM" id="MobiDB-lite"/>
    </source>
</evidence>
<keyword evidence="3" id="KW-1185">Reference proteome</keyword>
<name>A0A367YFI1_9ASCO</name>
<sequence>MGRTHSEAIQLFRTTPTFAGQRDSDDWESLTEEFLACRRSTGSTRTMGNTSCGKTSVKDDTVG</sequence>
<accession>A0A367YFI1</accession>
<feature type="region of interest" description="Disordered" evidence="1">
    <location>
        <begin position="1"/>
        <end position="25"/>
    </location>
</feature>
<organism evidence="2 3">
    <name type="scientific">Candida viswanathii</name>
    <dbReference type="NCBI Taxonomy" id="5486"/>
    <lineage>
        <taxon>Eukaryota</taxon>
        <taxon>Fungi</taxon>
        <taxon>Dikarya</taxon>
        <taxon>Ascomycota</taxon>
        <taxon>Saccharomycotina</taxon>
        <taxon>Pichiomycetes</taxon>
        <taxon>Debaryomycetaceae</taxon>
        <taxon>Candida/Lodderomyces clade</taxon>
        <taxon>Candida</taxon>
    </lineage>
</organism>
<proteinExistence type="predicted"/>
<feature type="compositionally biased region" description="Polar residues" evidence="1">
    <location>
        <begin position="41"/>
        <end position="54"/>
    </location>
</feature>
<protein>
    <submittedName>
        <fullName evidence="2">Uncharacterized protein</fullName>
    </submittedName>
</protein>
<dbReference type="AlphaFoldDB" id="A0A367YFI1"/>
<feature type="region of interest" description="Disordered" evidence="1">
    <location>
        <begin position="41"/>
        <end position="63"/>
    </location>
</feature>
<dbReference type="EMBL" id="QLNQ01000022">
    <property type="protein sequence ID" value="RCK64369.1"/>
    <property type="molecule type" value="Genomic_DNA"/>
</dbReference>
<comment type="caution">
    <text evidence="2">The sequence shown here is derived from an EMBL/GenBank/DDBJ whole genome shotgun (WGS) entry which is preliminary data.</text>
</comment>
<dbReference type="Proteomes" id="UP000253472">
    <property type="component" value="Unassembled WGS sequence"/>
</dbReference>
<evidence type="ECO:0000313" key="3">
    <source>
        <dbReference type="Proteomes" id="UP000253472"/>
    </source>
</evidence>
<evidence type="ECO:0000313" key="2">
    <source>
        <dbReference type="EMBL" id="RCK64369.1"/>
    </source>
</evidence>